<evidence type="ECO:0000259" key="8">
    <source>
        <dbReference type="Pfam" id="PF01490"/>
    </source>
</evidence>
<evidence type="ECO:0000256" key="4">
    <source>
        <dbReference type="ARBA" id="ARBA00022989"/>
    </source>
</evidence>
<feature type="transmembrane region" description="Helical" evidence="7">
    <location>
        <begin position="133"/>
        <end position="161"/>
    </location>
</feature>
<feature type="transmembrane region" description="Helical" evidence="7">
    <location>
        <begin position="304"/>
        <end position="325"/>
    </location>
</feature>
<protein>
    <recommendedName>
        <fullName evidence="8">Amino acid transporter transmembrane domain-containing protein</fullName>
    </recommendedName>
</protein>
<organism evidence="9 10">
    <name type="scientific">Thalassiosira oceanica</name>
    <name type="common">Marine diatom</name>
    <dbReference type="NCBI Taxonomy" id="159749"/>
    <lineage>
        <taxon>Eukaryota</taxon>
        <taxon>Sar</taxon>
        <taxon>Stramenopiles</taxon>
        <taxon>Ochrophyta</taxon>
        <taxon>Bacillariophyta</taxon>
        <taxon>Coscinodiscophyceae</taxon>
        <taxon>Thalassiosirophycidae</taxon>
        <taxon>Thalassiosirales</taxon>
        <taxon>Thalassiosiraceae</taxon>
        <taxon>Thalassiosira</taxon>
    </lineage>
</organism>
<feature type="transmembrane region" description="Helical" evidence="7">
    <location>
        <begin position="337"/>
        <end position="360"/>
    </location>
</feature>
<reference evidence="9 10" key="1">
    <citation type="journal article" date="2012" name="Genome Biol.">
        <title>Genome and low-iron response of an oceanic diatom adapted to chronic iron limitation.</title>
        <authorList>
            <person name="Lommer M."/>
            <person name="Specht M."/>
            <person name="Roy A.S."/>
            <person name="Kraemer L."/>
            <person name="Andreson R."/>
            <person name="Gutowska M.A."/>
            <person name="Wolf J."/>
            <person name="Bergner S.V."/>
            <person name="Schilhabel M.B."/>
            <person name="Klostermeier U.C."/>
            <person name="Beiko R.G."/>
            <person name="Rosenstiel P."/>
            <person name="Hippler M."/>
            <person name="Laroche J."/>
        </authorList>
    </citation>
    <scope>NUCLEOTIDE SEQUENCE [LARGE SCALE GENOMIC DNA]</scope>
    <source>
        <strain evidence="9 10">CCMP1005</strain>
    </source>
</reference>
<feature type="transmembrane region" description="Helical" evidence="7">
    <location>
        <begin position="239"/>
        <end position="256"/>
    </location>
</feature>
<feature type="transmembrane region" description="Helical" evidence="7">
    <location>
        <begin position="537"/>
        <end position="561"/>
    </location>
</feature>
<evidence type="ECO:0000313" key="9">
    <source>
        <dbReference type="EMBL" id="EJK69867.1"/>
    </source>
</evidence>
<feature type="transmembrane region" description="Helical" evidence="7">
    <location>
        <begin position="204"/>
        <end position="233"/>
    </location>
</feature>
<keyword evidence="5 7" id="KW-0472">Membrane</keyword>
<evidence type="ECO:0000256" key="2">
    <source>
        <dbReference type="ARBA" id="ARBA00022448"/>
    </source>
</evidence>
<evidence type="ECO:0000256" key="3">
    <source>
        <dbReference type="ARBA" id="ARBA00022692"/>
    </source>
</evidence>
<keyword evidence="2" id="KW-0813">Transport</keyword>
<comment type="caution">
    <text evidence="9">The sequence shown here is derived from an EMBL/GenBank/DDBJ whole genome shotgun (WGS) entry which is preliminary data.</text>
</comment>
<dbReference type="PANTHER" id="PTHR48017">
    <property type="entry name" value="OS05G0424000 PROTEIN-RELATED"/>
    <property type="match status" value="1"/>
</dbReference>
<feature type="transmembrane region" description="Helical" evidence="7">
    <location>
        <begin position="382"/>
        <end position="405"/>
    </location>
</feature>
<dbReference type="AlphaFoldDB" id="K0THC7"/>
<proteinExistence type="predicted"/>
<evidence type="ECO:0000256" key="6">
    <source>
        <dbReference type="SAM" id="MobiDB-lite"/>
    </source>
</evidence>
<dbReference type="OrthoDB" id="40134at2759"/>
<feature type="compositionally biased region" description="Polar residues" evidence="6">
    <location>
        <begin position="616"/>
        <end position="628"/>
    </location>
</feature>
<keyword evidence="10" id="KW-1185">Reference proteome</keyword>
<dbReference type="Proteomes" id="UP000266841">
    <property type="component" value="Unassembled WGS sequence"/>
</dbReference>
<dbReference type="EMBL" id="AGNL01009443">
    <property type="protein sequence ID" value="EJK69867.1"/>
    <property type="molecule type" value="Genomic_DNA"/>
</dbReference>
<accession>K0THC7</accession>
<keyword evidence="3 7" id="KW-0812">Transmembrane</keyword>
<sequence>RRHRNQRLGSSATARCRGAGGRARRRRQPSRRRRRPPPERPDDADGHIDIGASGTYRERKDSYRRSLNDGTVKSVDPCEFRGSIRSIVQEGDEKERGFLHKAFTCLTKGGTSFDSFLLAASQEVGQSILTLPWVFSLVGMTSGICLQLFFATAALYTNYLLVNLHTEYRKRLAVDKDDPRSSDVHYVVSYADIMGYLIGWPMKWLSFAAVFVSLFGLTTVQIIATGSNMYIFYPEIPKRTWGLISGAVFALLAFIPNFRHYRFLVVTANIATTYTSWYMTISAATDPDAPEDPVYDAPRNYDEWFRGMVGLLFVYGGHASNIEVADVMDDHSTYDRAYFWSYLYVFTLTMPNAATAYYSYGNIVRDNQNAFGLYEASPARDFGIIMMCINNLVAFGLFIGPLFHIMEKALKIHRKAFWIRVLARLPLIGIIVLFAIAFPFYGAFNTVLGAFTTSFATYIIPLIAFNLVFRKKDDTINMAKPLPAFVQSKFWLMRFFNYFLAFVLLVSGVGLGGYASIKNFVAQIDQFQYFAECYGSSWYHFSASAYLTLVANPSVNIFLIASSSKHVSALRASLHGSRFPIAEPLALSCATPATPIFKSALLDPSSAASVNNSNARDTLSSNPYAPLR</sequence>
<feature type="transmembrane region" description="Helical" evidence="7">
    <location>
        <begin position="263"/>
        <end position="284"/>
    </location>
</feature>
<feature type="transmembrane region" description="Helical" evidence="7">
    <location>
        <begin position="417"/>
        <end position="441"/>
    </location>
</feature>
<gene>
    <name evidence="9" type="ORF">THAOC_08836</name>
</gene>
<dbReference type="Pfam" id="PF01490">
    <property type="entry name" value="Aa_trans"/>
    <property type="match status" value="1"/>
</dbReference>
<feature type="compositionally biased region" description="Basic and acidic residues" evidence="6">
    <location>
        <begin position="36"/>
        <end position="48"/>
    </location>
</feature>
<evidence type="ECO:0000256" key="1">
    <source>
        <dbReference type="ARBA" id="ARBA00004370"/>
    </source>
</evidence>
<feature type="region of interest" description="Disordered" evidence="6">
    <location>
        <begin position="607"/>
        <end position="628"/>
    </location>
</feature>
<name>K0THC7_THAOC</name>
<evidence type="ECO:0000256" key="7">
    <source>
        <dbReference type="SAM" id="Phobius"/>
    </source>
</evidence>
<dbReference type="eggNOG" id="KOG1303">
    <property type="taxonomic scope" value="Eukaryota"/>
</dbReference>
<keyword evidence="4 7" id="KW-1133">Transmembrane helix</keyword>
<feature type="transmembrane region" description="Helical" evidence="7">
    <location>
        <begin position="447"/>
        <end position="469"/>
    </location>
</feature>
<dbReference type="InterPro" id="IPR013057">
    <property type="entry name" value="AA_transpt_TM"/>
</dbReference>
<feature type="transmembrane region" description="Helical" evidence="7">
    <location>
        <begin position="495"/>
        <end position="517"/>
    </location>
</feature>
<feature type="compositionally biased region" description="Basic residues" evidence="6">
    <location>
        <begin position="22"/>
        <end position="35"/>
    </location>
</feature>
<dbReference type="GO" id="GO:0016020">
    <property type="term" value="C:membrane"/>
    <property type="evidence" value="ECO:0007669"/>
    <property type="project" value="UniProtKB-SubCell"/>
</dbReference>
<feature type="non-terminal residue" evidence="9">
    <location>
        <position position="1"/>
    </location>
</feature>
<dbReference type="OMA" id="IRVHETK"/>
<evidence type="ECO:0000256" key="5">
    <source>
        <dbReference type="ARBA" id="ARBA00023136"/>
    </source>
</evidence>
<feature type="domain" description="Amino acid transporter transmembrane" evidence="8">
    <location>
        <begin position="110"/>
        <end position="473"/>
    </location>
</feature>
<comment type="subcellular location">
    <subcellularLocation>
        <location evidence="1">Membrane</location>
    </subcellularLocation>
</comment>
<evidence type="ECO:0000313" key="10">
    <source>
        <dbReference type="Proteomes" id="UP000266841"/>
    </source>
</evidence>
<feature type="region of interest" description="Disordered" evidence="6">
    <location>
        <begin position="1"/>
        <end position="63"/>
    </location>
</feature>